<keyword evidence="2" id="KW-1185">Reference proteome</keyword>
<name>A0ABT1J7N1_9ACTN</name>
<comment type="caution">
    <text evidence="1">The sequence shown here is derived from an EMBL/GenBank/DDBJ whole genome shotgun (WGS) entry which is preliminary data.</text>
</comment>
<sequence>MTTRRPGRHRIAVWCAVAGVAAGGAWAVSRPNPGDLLPGLGPTSTTPSAAAPASGAPDLQALTEAQAFTAERYFPAQRAVDQDGYKARRTAAHQGGDCVETQADRAHDALKDLGCQGYVAVAFTRTDQPVVTSVTVLRFADAGAAGKAEQALGDKVPSFLFTLPDGSPVPAATPSSTAKPMQAAKLALAGHYLTVTVSRYADQRTGATPDQALVESTRAAAYTARVPFVWM</sequence>
<evidence type="ECO:0008006" key="3">
    <source>
        <dbReference type="Google" id="ProtNLM"/>
    </source>
</evidence>
<evidence type="ECO:0000313" key="2">
    <source>
        <dbReference type="Proteomes" id="UP001206483"/>
    </source>
</evidence>
<proteinExistence type="predicted"/>
<evidence type="ECO:0000313" key="1">
    <source>
        <dbReference type="EMBL" id="MCP2313435.1"/>
    </source>
</evidence>
<reference evidence="1 2" key="1">
    <citation type="submission" date="2022-06" db="EMBL/GenBank/DDBJ databases">
        <title>Sequencing the genomes of 1000 actinobacteria strains.</title>
        <authorList>
            <person name="Klenk H.-P."/>
        </authorList>
    </citation>
    <scope>NUCLEOTIDE SEQUENCE [LARGE SCALE GENOMIC DNA]</scope>
    <source>
        <strain evidence="1 2">DSM 41656</strain>
    </source>
</reference>
<accession>A0ABT1J7N1</accession>
<protein>
    <recommendedName>
        <fullName evidence="3">PknH-like protein</fullName>
    </recommendedName>
</protein>
<dbReference type="EMBL" id="JAMZDX010000007">
    <property type="protein sequence ID" value="MCP2313435.1"/>
    <property type="molecule type" value="Genomic_DNA"/>
</dbReference>
<organism evidence="1 2">
    <name type="scientific">Kitasatospora paracochleata</name>
    <dbReference type="NCBI Taxonomy" id="58354"/>
    <lineage>
        <taxon>Bacteria</taxon>
        <taxon>Bacillati</taxon>
        <taxon>Actinomycetota</taxon>
        <taxon>Actinomycetes</taxon>
        <taxon>Kitasatosporales</taxon>
        <taxon>Streptomycetaceae</taxon>
        <taxon>Kitasatospora</taxon>
    </lineage>
</organism>
<gene>
    <name evidence="1" type="ORF">FHR36_006634</name>
</gene>
<dbReference type="RefSeq" id="WP_253803355.1">
    <property type="nucleotide sequence ID" value="NZ_BAAAUB010000006.1"/>
</dbReference>
<dbReference type="Proteomes" id="UP001206483">
    <property type="component" value="Unassembled WGS sequence"/>
</dbReference>